<comment type="caution">
    <text evidence="1">The sequence shown here is derived from an EMBL/GenBank/DDBJ whole genome shotgun (WGS) entry which is preliminary data.</text>
</comment>
<proteinExistence type="predicted"/>
<dbReference type="EMBL" id="JACXAH010000025">
    <property type="protein sequence ID" value="MBD1373402.1"/>
    <property type="molecule type" value="Genomic_DNA"/>
</dbReference>
<keyword evidence="2" id="KW-1185">Reference proteome</keyword>
<reference evidence="1" key="1">
    <citation type="submission" date="2020-09" db="EMBL/GenBank/DDBJ databases">
        <title>A novel bacterium of genus Hazenella, isolated from South China Sea.</title>
        <authorList>
            <person name="Huang H."/>
            <person name="Mo K."/>
            <person name="Hu Y."/>
        </authorList>
    </citation>
    <scope>NUCLEOTIDE SEQUENCE</scope>
    <source>
        <strain evidence="1">IB182357</strain>
    </source>
</reference>
<name>A0A926NBA1_9BACL</name>
<evidence type="ECO:0000313" key="1">
    <source>
        <dbReference type="EMBL" id="MBD1373402.1"/>
    </source>
</evidence>
<dbReference type="RefSeq" id="WP_191142498.1">
    <property type="nucleotide sequence ID" value="NZ_JACXAH010000025.1"/>
</dbReference>
<protein>
    <submittedName>
        <fullName evidence="1">Uncharacterized protein</fullName>
    </submittedName>
</protein>
<evidence type="ECO:0000313" key="2">
    <source>
        <dbReference type="Proteomes" id="UP000661691"/>
    </source>
</evidence>
<sequence length="208" mass="23535">MKNGYVYGNPVNPVNTIDPIGEYVAGYEEERYVENPITGKGRMTGNKKYPLHNGRYNRGKQIFIDGAAVVGYNRLYLRSRNTRFLRTKRVAFNKLKSSVDWNYKLRKDLEGLELDVYNEIYKNDAAKSPRSILGNMMVGAAGNELGFDLELTKQIDGVYQYFGTSKTTATCFISVDGFKNCDADDLIEVEAGYHLGEVDIIKGLRKDQ</sequence>
<dbReference type="Proteomes" id="UP000661691">
    <property type="component" value="Unassembled WGS sequence"/>
</dbReference>
<accession>A0A926NBA1</accession>
<organism evidence="1 2">
    <name type="scientific">Polycladospora coralii</name>
    <dbReference type="NCBI Taxonomy" id="2771432"/>
    <lineage>
        <taxon>Bacteria</taxon>
        <taxon>Bacillati</taxon>
        <taxon>Bacillota</taxon>
        <taxon>Bacilli</taxon>
        <taxon>Bacillales</taxon>
        <taxon>Thermoactinomycetaceae</taxon>
        <taxon>Polycladospora</taxon>
    </lineage>
</organism>
<dbReference type="AlphaFoldDB" id="A0A926NBA1"/>
<gene>
    <name evidence="1" type="ORF">IC620_13690</name>
</gene>